<name>A0ABP6RM91_9PSEU</name>
<evidence type="ECO:0000256" key="1">
    <source>
        <dbReference type="ARBA" id="ARBA00023002"/>
    </source>
</evidence>
<dbReference type="InterPro" id="IPR023210">
    <property type="entry name" value="NADP_OxRdtase_dom"/>
</dbReference>
<sequence>MTVARRDDIPQHRLGAGGPAVSALGYGAMGLSGVYGAADDAESERLIHHLVEAGITLIDTADVYGNGHNEQLIGRALSGGLRDRVVLATKTGAGGGEGLGRPERIHQAIDSSLKRLGTDRIDLYYLHRVDPSTPIEDSVGAIAEAVQQGKVGHIGVSEVSADTLRRAHSVHPIAVTQEEYSLFTRDVEAELLPAARELGVGLVAYSPLGRGVLGGSIRSAADVENLEGRQARYPRFAADALEQNLTRVDRLRARAEELGTTPAALALGWLIAQGEDVVPIPGTRRAANLDANLEAARLVLPAEVVAELSEIFPPGSTAGERYTANLRGGLGR</sequence>
<organism evidence="3 4">
    <name type="scientific">Saccharopolyspora gregorii</name>
    <dbReference type="NCBI Taxonomy" id="33914"/>
    <lineage>
        <taxon>Bacteria</taxon>
        <taxon>Bacillati</taxon>
        <taxon>Actinomycetota</taxon>
        <taxon>Actinomycetes</taxon>
        <taxon>Pseudonocardiales</taxon>
        <taxon>Pseudonocardiaceae</taxon>
        <taxon>Saccharopolyspora</taxon>
    </lineage>
</organism>
<proteinExistence type="predicted"/>
<dbReference type="InterPro" id="IPR050791">
    <property type="entry name" value="Aldo-Keto_reductase"/>
</dbReference>
<gene>
    <name evidence="3" type="ORF">GCM10020366_23480</name>
</gene>
<dbReference type="InterPro" id="IPR036812">
    <property type="entry name" value="NAD(P)_OxRdtase_dom_sf"/>
</dbReference>
<accession>A0ABP6RM91</accession>
<dbReference type="SUPFAM" id="SSF51430">
    <property type="entry name" value="NAD(P)-linked oxidoreductase"/>
    <property type="match status" value="1"/>
</dbReference>
<feature type="domain" description="NADP-dependent oxidoreductase" evidence="2">
    <location>
        <begin position="24"/>
        <end position="311"/>
    </location>
</feature>
<dbReference type="Proteomes" id="UP001500483">
    <property type="component" value="Unassembled WGS sequence"/>
</dbReference>
<dbReference type="Gene3D" id="3.20.20.100">
    <property type="entry name" value="NADP-dependent oxidoreductase domain"/>
    <property type="match status" value="1"/>
</dbReference>
<evidence type="ECO:0000259" key="2">
    <source>
        <dbReference type="Pfam" id="PF00248"/>
    </source>
</evidence>
<dbReference type="RefSeq" id="WP_258348506.1">
    <property type="nucleotide sequence ID" value="NZ_BAAAYK010000038.1"/>
</dbReference>
<keyword evidence="4" id="KW-1185">Reference proteome</keyword>
<dbReference type="Pfam" id="PF00248">
    <property type="entry name" value="Aldo_ket_red"/>
    <property type="match status" value="1"/>
</dbReference>
<comment type="caution">
    <text evidence="3">The sequence shown here is derived from an EMBL/GenBank/DDBJ whole genome shotgun (WGS) entry which is preliminary data.</text>
</comment>
<evidence type="ECO:0000313" key="3">
    <source>
        <dbReference type="EMBL" id="GAA3357043.1"/>
    </source>
</evidence>
<evidence type="ECO:0000313" key="4">
    <source>
        <dbReference type="Proteomes" id="UP001500483"/>
    </source>
</evidence>
<dbReference type="PANTHER" id="PTHR43625">
    <property type="entry name" value="AFLATOXIN B1 ALDEHYDE REDUCTASE"/>
    <property type="match status" value="1"/>
</dbReference>
<dbReference type="PANTHER" id="PTHR43625:SF40">
    <property type="entry name" value="ALDO-KETO REDUCTASE YAKC [NADP(+)]"/>
    <property type="match status" value="1"/>
</dbReference>
<dbReference type="EMBL" id="BAAAYK010000038">
    <property type="protein sequence ID" value="GAA3357043.1"/>
    <property type="molecule type" value="Genomic_DNA"/>
</dbReference>
<reference evidence="4" key="1">
    <citation type="journal article" date="2019" name="Int. J. Syst. Evol. Microbiol.">
        <title>The Global Catalogue of Microorganisms (GCM) 10K type strain sequencing project: providing services to taxonomists for standard genome sequencing and annotation.</title>
        <authorList>
            <consortium name="The Broad Institute Genomics Platform"/>
            <consortium name="The Broad Institute Genome Sequencing Center for Infectious Disease"/>
            <person name="Wu L."/>
            <person name="Ma J."/>
        </authorList>
    </citation>
    <scope>NUCLEOTIDE SEQUENCE [LARGE SCALE GENOMIC DNA]</scope>
    <source>
        <strain evidence="4">JCM 9687</strain>
    </source>
</reference>
<keyword evidence="1" id="KW-0560">Oxidoreductase</keyword>
<protein>
    <submittedName>
        <fullName evidence="3">Aldo/keto reductase</fullName>
    </submittedName>
</protein>